<feature type="domain" description="Phytase-like" evidence="2">
    <location>
        <begin position="444"/>
        <end position="705"/>
    </location>
</feature>
<dbReference type="Gene3D" id="2.130.10.10">
    <property type="entry name" value="YVTN repeat-like/Quinoprotein amine dehydrogenase"/>
    <property type="match status" value="1"/>
</dbReference>
<organism evidence="3 4">
    <name type="scientific">Pseudorhodobacter antarcticus</name>
    <dbReference type="NCBI Taxonomy" id="1077947"/>
    <lineage>
        <taxon>Bacteria</taxon>
        <taxon>Pseudomonadati</taxon>
        <taxon>Pseudomonadota</taxon>
        <taxon>Alphaproteobacteria</taxon>
        <taxon>Rhodobacterales</taxon>
        <taxon>Paracoccaceae</taxon>
        <taxon>Pseudorhodobacter</taxon>
    </lineage>
</organism>
<sequence>MLLRNVCVTSAIALASAMPVHAEMVFNRISTFATPGNMAAGEDTARETSAEIISASDDGMTLVYTDSPLGVIGLVDITDPRMPKRLGNIDVGGEPTTAHFIGAKIFVGVDTSESFIAPSGKLVTVDLATRKVEAECDIGGQPDSVARSADGSFLAIAIENQRDEDVNDGAIPQMPAGYVVKMAVKDGVVDCAGQQRIDVTGLAAVGGDDPEPEFIDINEQGEIALTMQENNHIVVIGADGSIASHFSAGSVDLVGIDTKRDGKLDFSGSKEAVAREPDGIKWIDADHFAIANEGDWQGGSRSFSIFNKNGTLVYGSGPSLEHAIVATGHYPEHRSRSKGVELESVEAGVFDGTPLLFVGSERASVVAVYDVTNPAAPVLRQILPSGVSPEGLVAIPQRNLFATANEVDLREDGLAPAHVMVYEFAEGVAAYPMITSAGSDTLIGWGALSGLAADPEVAAKLYAVSDSVYTAQPRIFTIDAAQTPARITAEMTVTRGGILAQKLDLEGIAADGNGGFWLASEGRSDRLIPHAIYHVDAQGEIIEEIGLPSELLDFETRFGFEGITVDGDWLWMPIQREWRDDPKGMVKLVGYNTVEKTWGAVHYPLDAPAEGAWVGLSEITKHGDWFYIVERDNQIAGNAAIKKLYRVAASAMVPADLGSVLPVVLKELVRDMLPDLAVLNGYAVDKIEGFAVDAAGTGFVVTDNDGVDDSSGETLFWSVGVVAQ</sequence>
<dbReference type="Proteomes" id="UP000183002">
    <property type="component" value="Unassembled WGS sequence"/>
</dbReference>
<dbReference type="InterPro" id="IPR052956">
    <property type="entry name" value="Mesenchyme-surface_protein"/>
</dbReference>
<keyword evidence="4" id="KW-1185">Reference proteome</keyword>
<evidence type="ECO:0000259" key="2">
    <source>
        <dbReference type="Pfam" id="PF13449"/>
    </source>
</evidence>
<feature type="signal peptide" evidence="1">
    <location>
        <begin position="1"/>
        <end position="22"/>
    </location>
</feature>
<dbReference type="EMBL" id="FOCO01000061">
    <property type="protein sequence ID" value="SEO20840.1"/>
    <property type="molecule type" value="Genomic_DNA"/>
</dbReference>
<keyword evidence="1" id="KW-0732">Signal</keyword>
<name>A0A1H8MU94_9RHOB</name>
<proteinExistence type="predicted"/>
<dbReference type="PANTHER" id="PTHR46928:SF1">
    <property type="entry name" value="MESENCHYME-SPECIFIC CELL SURFACE GLYCOPROTEIN"/>
    <property type="match status" value="1"/>
</dbReference>
<dbReference type="Pfam" id="PF13449">
    <property type="entry name" value="Phytase-like"/>
    <property type="match status" value="1"/>
</dbReference>
<dbReference type="PANTHER" id="PTHR46928">
    <property type="entry name" value="MESENCHYME-SPECIFIC CELL SURFACE GLYCOPROTEIN"/>
    <property type="match status" value="1"/>
</dbReference>
<dbReference type="InterPro" id="IPR015943">
    <property type="entry name" value="WD40/YVTN_repeat-like_dom_sf"/>
</dbReference>
<dbReference type="InterPro" id="IPR027372">
    <property type="entry name" value="Phytase-like_dom"/>
</dbReference>
<accession>A0A1H8MU94</accession>
<dbReference type="InterPro" id="IPR011044">
    <property type="entry name" value="Quino_amine_DH_bsu"/>
</dbReference>
<evidence type="ECO:0000256" key="1">
    <source>
        <dbReference type="SAM" id="SignalP"/>
    </source>
</evidence>
<dbReference type="OrthoDB" id="9803927at2"/>
<dbReference type="AlphaFoldDB" id="A0A1H8MU94"/>
<gene>
    <name evidence="3" type="ORF">SAMN05216227_10617</name>
</gene>
<feature type="chain" id="PRO_5010263887" evidence="1">
    <location>
        <begin position="23"/>
        <end position="724"/>
    </location>
</feature>
<reference evidence="3 4" key="1">
    <citation type="submission" date="2016-10" db="EMBL/GenBank/DDBJ databases">
        <authorList>
            <person name="de Groot N.N."/>
        </authorList>
    </citation>
    <scope>NUCLEOTIDE SEQUENCE [LARGE SCALE GENOMIC DNA]</scope>
    <source>
        <strain evidence="3 4">CGMCC 1.10836</strain>
    </source>
</reference>
<dbReference type="RefSeq" id="WP_050520662.1">
    <property type="nucleotide sequence ID" value="NZ_FOCO01000061.1"/>
</dbReference>
<evidence type="ECO:0000313" key="3">
    <source>
        <dbReference type="EMBL" id="SEO20840.1"/>
    </source>
</evidence>
<dbReference type="STRING" id="1077947.SAMN05216227_10617"/>
<dbReference type="InterPro" id="IPR011048">
    <property type="entry name" value="Haem_d1_sf"/>
</dbReference>
<evidence type="ECO:0000313" key="4">
    <source>
        <dbReference type="Proteomes" id="UP000183002"/>
    </source>
</evidence>
<protein>
    <submittedName>
        <fullName evidence="3">Esterase-like activity of phytase</fullName>
    </submittedName>
</protein>
<dbReference type="SUPFAM" id="SSF51004">
    <property type="entry name" value="C-terminal (heme d1) domain of cytochrome cd1-nitrite reductase"/>
    <property type="match status" value="1"/>
</dbReference>
<dbReference type="SUPFAM" id="SSF50969">
    <property type="entry name" value="YVTN repeat-like/Quinoprotein amine dehydrogenase"/>
    <property type="match status" value="1"/>
</dbReference>
<dbReference type="SUPFAM" id="SSF101898">
    <property type="entry name" value="NHL repeat"/>
    <property type="match status" value="1"/>
</dbReference>